<keyword evidence="3 6" id="KW-0812">Transmembrane</keyword>
<feature type="transmembrane region" description="Helical" evidence="6">
    <location>
        <begin position="489"/>
        <end position="506"/>
    </location>
</feature>
<comment type="subcellular location">
    <subcellularLocation>
        <location evidence="1">Cell membrane</location>
        <topology evidence="1">Multi-pass membrane protein</topology>
    </subcellularLocation>
</comment>
<gene>
    <name evidence="7" type="ORF">S01H4_04759</name>
</gene>
<keyword evidence="2" id="KW-1003">Cell membrane</keyword>
<dbReference type="PANTHER" id="PTHR42770">
    <property type="entry name" value="AMINO ACID TRANSPORTER-RELATED"/>
    <property type="match status" value="1"/>
</dbReference>
<accession>X1A8Q3</accession>
<dbReference type="InterPro" id="IPR002293">
    <property type="entry name" value="AA/rel_permease1"/>
</dbReference>
<dbReference type="Pfam" id="PF13520">
    <property type="entry name" value="AA_permease_2"/>
    <property type="match status" value="1"/>
</dbReference>
<evidence type="ECO:0000256" key="1">
    <source>
        <dbReference type="ARBA" id="ARBA00004651"/>
    </source>
</evidence>
<feature type="transmembrane region" description="Helical" evidence="6">
    <location>
        <begin position="276"/>
        <end position="296"/>
    </location>
</feature>
<dbReference type="GO" id="GO:0022857">
    <property type="term" value="F:transmembrane transporter activity"/>
    <property type="evidence" value="ECO:0007669"/>
    <property type="project" value="InterPro"/>
</dbReference>
<feature type="transmembrane region" description="Helical" evidence="6">
    <location>
        <begin position="57"/>
        <end position="83"/>
    </location>
</feature>
<dbReference type="PIRSF" id="PIRSF006060">
    <property type="entry name" value="AA_transporter"/>
    <property type="match status" value="1"/>
</dbReference>
<feature type="transmembrane region" description="Helical" evidence="6">
    <location>
        <begin position="316"/>
        <end position="336"/>
    </location>
</feature>
<dbReference type="InterPro" id="IPR050367">
    <property type="entry name" value="APC_superfamily"/>
</dbReference>
<evidence type="ECO:0000256" key="3">
    <source>
        <dbReference type="ARBA" id="ARBA00022692"/>
    </source>
</evidence>
<keyword evidence="5 6" id="KW-0472">Membrane</keyword>
<feature type="transmembrane region" description="Helical" evidence="6">
    <location>
        <begin position="15"/>
        <end position="37"/>
    </location>
</feature>
<feature type="transmembrane region" description="Helical" evidence="6">
    <location>
        <begin position="238"/>
        <end position="264"/>
    </location>
</feature>
<feature type="transmembrane region" description="Helical" evidence="6">
    <location>
        <begin position="348"/>
        <end position="366"/>
    </location>
</feature>
<evidence type="ECO:0008006" key="8">
    <source>
        <dbReference type="Google" id="ProtNLM"/>
    </source>
</evidence>
<evidence type="ECO:0000256" key="4">
    <source>
        <dbReference type="ARBA" id="ARBA00022989"/>
    </source>
</evidence>
<evidence type="ECO:0000256" key="5">
    <source>
        <dbReference type="ARBA" id="ARBA00023136"/>
    </source>
</evidence>
<dbReference type="AlphaFoldDB" id="X1A8Q3"/>
<feature type="transmembrane region" description="Helical" evidence="6">
    <location>
        <begin position="181"/>
        <end position="200"/>
    </location>
</feature>
<protein>
    <recommendedName>
        <fullName evidence="8">Amino acid permease/ SLC12A domain-containing protein</fullName>
    </recommendedName>
</protein>
<feature type="transmembrane region" description="Helical" evidence="6">
    <location>
        <begin position="147"/>
        <end position="169"/>
    </location>
</feature>
<dbReference type="Gene3D" id="1.20.1740.10">
    <property type="entry name" value="Amino acid/polyamine transporter I"/>
    <property type="match status" value="1"/>
</dbReference>
<organism evidence="7">
    <name type="scientific">marine sediment metagenome</name>
    <dbReference type="NCBI Taxonomy" id="412755"/>
    <lineage>
        <taxon>unclassified sequences</taxon>
        <taxon>metagenomes</taxon>
        <taxon>ecological metagenomes</taxon>
    </lineage>
</organism>
<dbReference type="GO" id="GO:0005886">
    <property type="term" value="C:plasma membrane"/>
    <property type="evidence" value="ECO:0007669"/>
    <property type="project" value="UniProtKB-SubCell"/>
</dbReference>
<keyword evidence="4 6" id="KW-1133">Transmembrane helix</keyword>
<name>X1A8Q3_9ZZZZ</name>
<sequence>MQEEKKLFTRKATGLVREIGVGTAVLIAIANVVGLGWQKRVFQATGWAPVGESKFLLGIHPVVMAFAITGIIILVSLYCFSMLSAAMPRSGGGYIFISRILNPGLGFVATWLQFFAVAVSYGLIAVATMEAVWLFAGLAGVTLPGWLTSPIGLFLWGVLVLVIFSGIAFYGIKLTGKLLQWLFWIPAFILVIVYILFIIATPGTMETGVQSLFGANAAEYTQAAIDQGMADTAAGNTYWGAVGTAMLAAYWAYIGYAAASFVAGEVKEAHKSLPKAMFTSGLVIIGIYMTISTLMARAAMMAGKVGDFSLMSAIGYLNFGGGSFADAGLNSIGGWMPVIGAISAAGRGFGAGFMWILILFAALWVANDIPPFILTSSRMIFAMAFDRVLPDKLAKVNEKWHSPVNAIIFVSLVAIFGCAAEADLFGKSGIYLGEFIHSIINPGGAIAATDIWDAIFFLVVCIAAFYFPIKKPDIFERSPFRASKTVTQIIAALAIIGNLIALWVFATNEHAWNLLKIDSLRAAMPFLFTIFLIALGLGIYLYYSNKAKSTGVELTTIFTEIPPD</sequence>
<feature type="transmembrane region" description="Helical" evidence="6">
    <location>
        <begin position="451"/>
        <end position="469"/>
    </location>
</feature>
<reference evidence="7" key="1">
    <citation type="journal article" date="2014" name="Front. Microbiol.">
        <title>High frequency of phylogenetically diverse reductive dehalogenase-homologous genes in deep subseafloor sedimentary metagenomes.</title>
        <authorList>
            <person name="Kawai M."/>
            <person name="Futagami T."/>
            <person name="Toyoda A."/>
            <person name="Takaki Y."/>
            <person name="Nishi S."/>
            <person name="Hori S."/>
            <person name="Arai W."/>
            <person name="Tsubouchi T."/>
            <person name="Morono Y."/>
            <person name="Uchiyama I."/>
            <person name="Ito T."/>
            <person name="Fujiyama A."/>
            <person name="Inagaki F."/>
            <person name="Takami H."/>
        </authorList>
    </citation>
    <scope>NUCLEOTIDE SEQUENCE</scope>
    <source>
        <strain evidence="7">Expedition CK06-06</strain>
    </source>
</reference>
<dbReference type="PANTHER" id="PTHR42770:SF7">
    <property type="entry name" value="MEMBRANE PROTEIN"/>
    <property type="match status" value="1"/>
</dbReference>
<evidence type="ECO:0000256" key="2">
    <source>
        <dbReference type="ARBA" id="ARBA00022475"/>
    </source>
</evidence>
<evidence type="ECO:0000313" key="7">
    <source>
        <dbReference type="EMBL" id="GAG66447.1"/>
    </source>
</evidence>
<proteinExistence type="predicted"/>
<dbReference type="EMBL" id="BART01001307">
    <property type="protein sequence ID" value="GAG66447.1"/>
    <property type="molecule type" value="Genomic_DNA"/>
</dbReference>
<feature type="transmembrane region" description="Helical" evidence="6">
    <location>
        <begin position="526"/>
        <end position="543"/>
    </location>
</feature>
<comment type="caution">
    <text evidence="7">The sequence shown here is derived from an EMBL/GenBank/DDBJ whole genome shotgun (WGS) entry which is preliminary data.</text>
</comment>
<evidence type="ECO:0000256" key="6">
    <source>
        <dbReference type="SAM" id="Phobius"/>
    </source>
</evidence>
<feature type="transmembrane region" description="Helical" evidence="6">
    <location>
        <begin position="402"/>
        <end position="422"/>
    </location>
</feature>